<dbReference type="PROSITE" id="PS50975">
    <property type="entry name" value="ATP_GRASP"/>
    <property type="match status" value="1"/>
</dbReference>
<dbReference type="GO" id="GO:0046872">
    <property type="term" value="F:metal ion binding"/>
    <property type="evidence" value="ECO:0007669"/>
    <property type="project" value="InterPro"/>
</dbReference>
<dbReference type="PANTHER" id="PTHR43585:SF2">
    <property type="entry name" value="ATP-GRASP ENZYME FSQD"/>
    <property type="match status" value="1"/>
</dbReference>
<accession>A0A4R2JCD1</accession>
<dbReference type="SUPFAM" id="SSF56059">
    <property type="entry name" value="Glutathione synthetase ATP-binding domain-like"/>
    <property type="match status" value="1"/>
</dbReference>
<gene>
    <name evidence="6" type="ORF">EV192_10784</name>
</gene>
<dbReference type="Gene3D" id="3.30.470.20">
    <property type="entry name" value="ATP-grasp fold, B domain"/>
    <property type="match status" value="1"/>
</dbReference>
<keyword evidence="3 4" id="KW-0067">ATP-binding</keyword>
<evidence type="ECO:0000313" key="6">
    <source>
        <dbReference type="EMBL" id="TCO55662.1"/>
    </source>
</evidence>
<dbReference type="InterPro" id="IPR011761">
    <property type="entry name" value="ATP-grasp"/>
</dbReference>
<dbReference type="GO" id="GO:0016874">
    <property type="term" value="F:ligase activity"/>
    <property type="evidence" value="ECO:0007669"/>
    <property type="project" value="UniProtKB-KW"/>
</dbReference>
<evidence type="ECO:0000259" key="5">
    <source>
        <dbReference type="PROSITE" id="PS50975"/>
    </source>
</evidence>
<evidence type="ECO:0000256" key="2">
    <source>
        <dbReference type="ARBA" id="ARBA00022741"/>
    </source>
</evidence>
<keyword evidence="2 4" id="KW-0547">Nucleotide-binding</keyword>
<protein>
    <submittedName>
        <fullName evidence="6">ATP-grasp domain-containing protein</fullName>
    </submittedName>
</protein>
<organism evidence="6 7">
    <name type="scientific">Actinocrispum wychmicini</name>
    <dbReference type="NCBI Taxonomy" id="1213861"/>
    <lineage>
        <taxon>Bacteria</taxon>
        <taxon>Bacillati</taxon>
        <taxon>Actinomycetota</taxon>
        <taxon>Actinomycetes</taxon>
        <taxon>Pseudonocardiales</taxon>
        <taxon>Pseudonocardiaceae</taxon>
        <taxon>Actinocrispum</taxon>
    </lineage>
</organism>
<evidence type="ECO:0000256" key="3">
    <source>
        <dbReference type="ARBA" id="ARBA00022840"/>
    </source>
</evidence>
<evidence type="ECO:0000313" key="7">
    <source>
        <dbReference type="Proteomes" id="UP000295680"/>
    </source>
</evidence>
<proteinExistence type="predicted"/>
<dbReference type="OrthoDB" id="24041at2"/>
<dbReference type="GO" id="GO:0005524">
    <property type="term" value="F:ATP binding"/>
    <property type="evidence" value="ECO:0007669"/>
    <property type="project" value="UniProtKB-UniRule"/>
</dbReference>
<name>A0A4R2JCD1_9PSEU</name>
<feature type="domain" description="ATP-grasp" evidence="5">
    <location>
        <begin position="122"/>
        <end position="329"/>
    </location>
</feature>
<reference evidence="6 7" key="1">
    <citation type="submission" date="2019-03" db="EMBL/GenBank/DDBJ databases">
        <title>Genomic Encyclopedia of Type Strains, Phase IV (KMG-IV): sequencing the most valuable type-strain genomes for metagenomic binning, comparative biology and taxonomic classification.</title>
        <authorList>
            <person name="Goeker M."/>
        </authorList>
    </citation>
    <scope>NUCLEOTIDE SEQUENCE [LARGE SCALE GENOMIC DNA]</scope>
    <source>
        <strain evidence="6 7">DSM 45934</strain>
    </source>
</reference>
<dbReference type="Pfam" id="PF13535">
    <property type="entry name" value="ATP-grasp_4"/>
    <property type="match status" value="1"/>
</dbReference>
<evidence type="ECO:0000256" key="1">
    <source>
        <dbReference type="ARBA" id="ARBA00022598"/>
    </source>
</evidence>
<comment type="caution">
    <text evidence="6">The sequence shown here is derived from an EMBL/GenBank/DDBJ whole genome shotgun (WGS) entry which is preliminary data.</text>
</comment>
<dbReference type="RefSeq" id="WP_132121673.1">
    <property type="nucleotide sequence ID" value="NZ_SLWS01000007.1"/>
</dbReference>
<dbReference type="PANTHER" id="PTHR43585">
    <property type="entry name" value="FUMIPYRROLE BIOSYNTHESIS PROTEIN C"/>
    <property type="match status" value="1"/>
</dbReference>
<dbReference type="EMBL" id="SLWS01000007">
    <property type="protein sequence ID" value="TCO55662.1"/>
    <property type="molecule type" value="Genomic_DNA"/>
</dbReference>
<keyword evidence="1" id="KW-0436">Ligase</keyword>
<keyword evidence="7" id="KW-1185">Reference proteome</keyword>
<dbReference type="AlphaFoldDB" id="A0A4R2JCD1"/>
<dbReference type="InterPro" id="IPR052032">
    <property type="entry name" value="ATP-dep_AA_Ligase"/>
</dbReference>
<evidence type="ECO:0000256" key="4">
    <source>
        <dbReference type="PROSITE-ProRule" id="PRU00409"/>
    </source>
</evidence>
<dbReference type="Proteomes" id="UP000295680">
    <property type="component" value="Unassembled WGS sequence"/>
</dbReference>
<sequence length="427" mass="46646">MTATSRTLICVDGPGGPTPEWFVPRLCDGHDLTILWAPAGDPLIDDHKRDLFARWKCRQFTFNTGDDLTELIKKYAHSEQSDGILCFSELRVIEAYTAALELGLPANPVQAINAMRDKYEQRKLLAAAGVPVPRYARVRTGTELKEACRRVGLPAILKPVTGAGSLATYLIDDSTDLPAVWELARAAHDRDSRGGKTSTFILEDRLIGVNKHSDDRYGDYASVESITFDGRTEHLAVTDKLPLTPTFRENGGILPSVLPEADIETLHAAAADAIQALGLKNCATHIEFKFTADGPRIIEVNCRIGGGVSEQLFYAADYDVVDALADISVGRQPARMKDPERYAAILLPQIASEPLEVVHAPTPDEVLSFPGAKSAYIKYSAGDCPRWEDGTVAGTLARVFAAASDHETLLRTFHRLEGSFNFVEIPC</sequence>